<feature type="domain" description="CusB-like beta-barrel" evidence="6">
    <location>
        <begin position="271"/>
        <end position="343"/>
    </location>
</feature>
<keyword evidence="2" id="KW-0175">Coiled coil</keyword>
<gene>
    <name evidence="8" type="ORF">LQ50_07665</name>
</gene>
<evidence type="ECO:0000256" key="1">
    <source>
        <dbReference type="ARBA" id="ARBA00009477"/>
    </source>
</evidence>
<dbReference type="InterPro" id="IPR058792">
    <property type="entry name" value="Beta-barrel_RND_2"/>
</dbReference>
<dbReference type="Proteomes" id="UP000030832">
    <property type="component" value="Unassembled WGS sequence"/>
</dbReference>
<feature type="chain" id="PRO_5038747784" description="RND efflux pump membrane fusion protein barrel-sandwich domain-containing protein" evidence="4">
    <location>
        <begin position="21"/>
        <end position="469"/>
    </location>
</feature>
<comment type="caution">
    <text evidence="8">The sequence shown here is derived from an EMBL/GenBank/DDBJ whole genome shotgun (WGS) entry which is preliminary data.</text>
</comment>
<protein>
    <recommendedName>
        <fullName evidence="10">RND efflux pump membrane fusion protein barrel-sandwich domain-containing protein</fullName>
    </recommendedName>
</protein>
<dbReference type="Gene3D" id="2.40.420.20">
    <property type="match status" value="1"/>
</dbReference>
<name>A0A0B0IIF8_9BACI</name>
<dbReference type="Gene3D" id="2.40.50.100">
    <property type="match status" value="2"/>
</dbReference>
<reference evidence="8 9" key="1">
    <citation type="submission" date="2014-09" db="EMBL/GenBank/DDBJ databases">
        <title>Genome sequencing and annotation of Bacillus Okhensis strain Kh10-101T.</title>
        <authorList>
            <person name="Prakash J.S."/>
        </authorList>
    </citation>
    <scope>NUCLEOTIDE SEQUENCE [LARGE SCALE GENOMIC DNA]</scope>
    <source>
        <strain evidence="9">Kh10-101T</strain>
    </source>
</reference>
<feature type="compositionally biased region" description="Acidic residues" evidence="3">
    <location>
        <begin position="430"/>
        <end position="441"/>
    </location>
</feature>
<feature type="region of interest" description="Disordered" evidence="3">
    <location>
        <begin position="422"/>
        <end position="469"/>
    </location>
</feature>
<dbReference type="OrthoDB" id="2456449at2"/>
<dbReference type="AlphaFoldDB" id="A0A0B0IIF8"/>
<dbReference type="InterPro" id="IPR058637">
    <property type="entry name" value="YknX-like_C"/>
</dbReference>
<keyword evidence="4" id="KW-0732">Signal</keyword>
<dbReference type="Pfam" id="PF25917">
    <property type="entry name" value="BSH_RND"/>
    <property type="match status" value="1"/>
</dbReference>
<evidence type="ECO:0000259" key="7">
    <source>
        <dbReference type="Pfam" id="PF25989"/>
    </source>
</evidence>
<dbReference type="Pfam" id="PF25954">
    <property type="entry name" value="Beta-barrel_RND_2"/>
    <property type="match status" value="1"/>
</dbReference>
<feature type="compositionally biased region" description="Low complexity" evidence="3">
    <location>
        <begin position="460"/>
        <end position="469"/>
    </location>
</feature>
<evidence type="ECO:0000259" key="5">
    <source>
        <dbReference type="Pfam" id="PF25917"/>
    </source>
</evidence>
<comment type="similarity">
    <text evidence="1">Belongs to the membrane fusion protein (MFP) (TC 8.A.1) family.</text>
</comment>
<dbReference type="InterPro" id="IPR006143">
    <property type="entry name" value="RND_pump_MFP"/>
</dbReference>
<evidence type="ECO:0000256" key="3">
    <source>
        <dbReference type="SAM" id="MobiDB-lite"/>
    </source>
</evidence>
<dbReference type="NCBIfam" id="TIGR01730">
    <property type="entry name" value="RND_mfp"/>
    <property type="match status" value="1"/>
</dbReference>
<dbReference type="EMBL" id="JRJU01000007">
    <property type="protein sequence ID" value="KHF40672.1"/>
    <property type="molecule type" value="Genomic_DNA"/>
</dbReference>
<dbReference type="STRING" id="333138.LQ50_07665"/>
<feature type="signal peptide" evidence="4">
    <location>
        <begin position="1"/>
        <end position="20"/>
    </location>
</feature>
<dbReference type="GO" id="GO:1990281">
    <property type="term" value="C:efflux pump complex"/>
    <property type="evidence" value="ECO:0007669"/>
    <property type="project" value="TreeGrafter"/>
</dbReference>
<dbReference type="Pfam" id="PF25989">
    <property type="entry name" value="YknX_C"/>
    <property type="match status" value="1"/>
</dbReference>
<dbReference type="PANTHER" id="PTHR30469">
    <property type="entry name" value="MULTIDRUG RESISTANCE PROTEIN MDTA"/>
    <property type="match status" value="1"/>
</dbReference>
<keyword evidence="9" id="KW-1185">Reference proteome</keyword>
<dbReference type="SUPFAM" id="SSF111369">
    <property type="entry name" value="HlyD-like secretion proteins"/>
    <property type="match status" value="2"/>
</dbReference>
<proteinExistence type="inferred from homology"/>
<dbReference type="eggNOG" id="COG0845">
    <property type="taxonomic scope" value="Bacteria"/>
</dbReference>
<evidence type="ECO:0000313" key="9">
    <source>
        <dbReference type="Proteomes" id="UP000030832"/>
    </source>
</evidence>
<feature type="domain" description="YknX-like C-terminal permuted SH3-like" evidence="7">
    <location>
        <begin position="352"/>
        <end position="417"/>
    </location>
</feature>
<evidence type="ECO:0008006" key="10">
    <source>
        <dbReference type="Google" id="ProtNLM"/>
    </source>
</evidence>
<dbReference type="PROSITE" id="PS51257">
    <property type="entry name" value="PROKAR_LIPOPROTEIN"/>
    <property type="match status" value="1"/>
</dbReference>
<dbReference type="RefSeq" id="WP_034627612.1">
    <property type="nucleotide sequence ID" value="NZ_JRJU01000007.1"/>
</dbReference>
<feature type="coiled-coil region" evidence="2">
    <location>
        <begin position="186"/>
        <end position="229"/>
    </location>
</feature>
<evidence type="ECO:0000259" key="6">
    <source>
        <dbReference type="Pfam" id="PF25954"/>
    </source>
</evidence>
<feature type="domain" description="Multidrug resistance protein MdtA-like barrel-sandwich hybrid" evidence="5">
    <location>
        <begin position="71"/>
        <end position="256"/>
    </location>
</feature>
<feature type="compositionally biased region" description="Acidic residues" evidence="3">
    <location>
        <begin position="448"/>
        <end position="459"/>
    </location>
</feature>
<evidence type="ECO:0000313" key="8">
    <source>
        <dbReference type="EMBL" id="KHF40672.1"/>
    </source>
</evidence>
<dbReference type="PANTHER" id="PTHR30469:SF15">
    <property type="entry name" value="HLYD FAMILY OF SECRETION PROTEINS"/>
    <property type="match status" value="1"/>
</dbReference>
<evidence type="ECO:0000256" key="4">
    <source>
        <dbReference type="SAM" id="SignalP"/>
    </source>
</evidence>
<evidence type="ECO:0000256" key="2">
    <source>
        <dbReference type="SAM" id="Coils"/>
    </source>
</evidence>
<dbReference type="InterPro" id="IPR058625">
    <property type="entry name" value="MdtA-like_BSH"/>
</dbReference>
<organism evidence="8 9">
    <name type="scientific">Halalkalibacter okhensis</name>
    <dbReference type="NCBI Taxonomy" id="333138"/>
    <lineage>
        <taxon>Bacteria</taxon>
        <taxon>Bacillati</taxon>
        <taxon>Bacillota</taxon>
        <taxon>Bacilli</taxon>
        <taxon>Bacillales</taxon>
        <taxon>Bacillaceae</taxon>
        <taxon>Halalkalibacter</taxon>
    </lineage>
</organism>
<sequence>MVRKRNYSAILMLILLVMLAGCSSDITDNSVTADEEQEPVHPVEIAEITSGTLSSDLVLSGHVMAGSHMAVLPMLTGEIKAVHVKNGDTVQRGDTLFELDATDADLNIAQARAGLEAAQASLTSAKNMRDQSVKQAEMQLEQAKNTQKMISNAESSSDVDLSEVPEELQGVFGSLLGGNMPTEQDKQQAQAAVKQAEIAVEQAKSTDQIKAAEASVKQAEISVDMAQQQKTHAVIKAPMSGQVTGLDTNVGEMASPQAPLLQIVQMDSPVVEVNVNESQLVNLSEGQDVVVHIRSFNQTYEGKITYISLLPAEQSRSYPVEIELTNPDDNLRVGMLAEVSIETGGDHEQIVAPVNAVIEQNNETFVYVTTDGTSVESRDVTINGETAEWFGIESGLQEGEYVIVRGSHQLYDGALINIRNDINPSFGNQQDDEIEQEDEVADEKNETSNEDMNEEETNENAEGSSTKGD</sequence>
<dbReference type="GO" id="GO:0015562">
    <property type="term" value="F:efflux transmembrane transporter activity"/>
    <property type="evidence" value="ECO:0007669"/>
    <property type="project" value="TreeGrafter"/>
</dbReference>
<accession>A0A0B0IIF8</accession>
<dbReference type="Gene3D" id="2.40.30.170">
    <property type="match status" value="1"/>
</dbReference>